<evidence type="ECO:0000256" key="2">
    <source>
        <dbReference type="ARBA" id="ARBA00022670"/>
    </source>
</evidence>
<dbReference type="SUPFAM" id="SSF54001">
    <property type="entry name" value="Cysteine proteinases"/>
    <property type="match status" value="1"/>
</dbReference>
<keyword evidence="2" id="KW-0645">Protease</keyword>
<keyword evidence="6" id="KW-0788">Thiol protease</keyword>
<feature type="region of interest" description="Disordered" evidence="7">
    <location>
        <begin position="148"/>
        <end position="182"/>
    </location>
</feature>
<evidence type="ECO:0000259" key="10">
    <source>
        <dbReference type="PROSITE" id="PS51935"/>
    </source>
</evidence>
<dbReference type="Pfam" id="PF00877">
    <property type="entry name" value="NLPC_P60"/>
    <property type="match status" value="1"/>
</dbReference>
<dbReference type="CDD" id="cd00118">
    <property type="entry name" value="LysM"/>
    <property type="match status" value="3"/>
</dbReference>
<feature type="chain" id="PRO_5047303206" evidence="8">
    <location>
        <begin position="27"/>
        <end position="371"/>
    </location>
</feature>
<dbReference type="EMBL" id="JBHRZT010000073">
    <property type="protein sequence ID" value="MFC3886453.1"/>
    <property type="molecule type" value="Genomic_DNA"/>
</dbReference>
<keyword evidence="5" id="KW-0378">Hydrolase</keyword>
<dbReference type="SMART" id="SM00257">
    <property type="entry name" value="LysM"/>
    <property type="match status" value="3"/>
</dbReference>
<comment type="caution">
    <text evidence="11">The sequence shown here is derived from an EMBL/GenBank/DDBJ whole genome shotgun (WGS) entry which is preliminary data.</text>
</comment>
<dbReference type="PANTHER" id="PTHR47360">
    <property type="entry name" value="MUREIN DD-ENDOPEPTIDASE MEPS/MUREIN LD-CARBOXYPEPTIDASE"/>
    <property type="match status" value="1"/>
</dbReference>
<dbReference type="PANTHER" id="PTHR47360:SF1">
    <property type="entry name" value="ENDOPEPTIDASE NLPC-RELATED"/>
    <property type="match status" value="1"/>
</dbReference>
<evidence type="ECO:0000313" key="11">
    <source>
        <dbReference type="EMBL" id="MFC3886453.1"/>
    </source>
</evidence>
<evidence type="ECO:0000256" key="8">
    <source>
        <dbReference type="SAM" id="SignalP"/>
    </source>
</evidence>
<evidence type="ECO:0000256" key="7">
    <source>
        <dbReference type="SAM" id="MobiDB-lite"/>
    </source>
</evidence>
<reference evidence="12" key="1">
    <citation type="journal article" date="2019" name="Int. J. Syst. Evol. Microbiol.">
        <title>The Global Catalogue of Microorganisms (GCM) 10K type strain sequencing project: providing services to taxonomists for standard genome sequencing and annotation.</title>
        <authorList>
            <consortium name="The Broad Institute Genomics Platform"/>
            <consortium name="The Broad Institute Genome Sequencing Center for Infectious Disease"/>
            <person name="Wu L."/>
            <person name="Ma J."/>
        </authorList>
    </citation>
    <scope>NUCLEOTIDE SEQUENCE [LARGE SCALE GENOMIC DNA]</scope>
    <source>
        <strain evidence="12">CCUG 61889</strain>
    </source>
</reference>
<dbReference type="InterPro" id="IPR000064">
    <property type="entry name" value="NLP_P60_dom"/>
</dbReference>
<feature type="domain" description="NlpC/P60" evidence="10">
    <location>
        <begin position="251"/>
        <end position="370"/>
    </location>
</feature>
<protein>
    <submittedName>
        <fullName evidence="11">LysM peptidoglycan-binding domain-containing protein</fullName>
    </submittedName>
</protein>
<dbReference type="PROSITE" id="PS51782">
    <property type="entry name" value="LYSM"/>
    <property type="match status" value="3"/>
</dbReference>
<sequence>MKRKVLSVSTFAALGGIVLFQSPAHADSDSIEVKPGDTLWSLSKTYKTTVAELKSVNHLTSDSIYTGQKLKIPTFKQTSVSSLMEMKSPVKPAKSSVQETESTYTTQSGDTLWKVAQRFNMTVAELKTLNLLRSNTIYVNQVLKVKGEPSKTPAPEQKEIRPAPVSAPSSNEAISPGSEADTYTVQPGDSIWKIAQRFNLTVAELKDLNLLRSNTIYVNQTLKVKGSPSISLNEKAKETPAAPEPASQKIQIDFTKLINDAKAVMGTPYKWGGTTPSGFDCSGLIYYVLNKQAPVKRLSTADYWSQSTSVSQPQLGDFVFFSTYQAGPSHMGIYIGNGQFIHAGTSNGVTIASLDSSYWKVRYLGSKRLTQ</sequence>
<dbReference type="Gene3D" id="3.90.1720.10">
    <property type="entry name" value="endopeptidase domain like (from Nostoc punctiforme)"/>
    <property type="match status" value="1"/>
</dbReference>
<evidence type="ECO:0000256" key="3">
    <source>
        <dbReference type="ARBA" id="ARBA00022729"/>
    </source>
</evidence>
<evidence type="ECO:0000256" key="5">
    <source>
        <dbReference type="ARBA" id="ARBA00022801"/>
    </source>
</evidence>
<name>A0ABV8B7Y5_9BACI</name>
<keyword evidence="4" id="KW-0677">Repeat</keyword>
<keyword evidence="12" id="KW-1185">Reference proteome</keyword>
<keyword evidence="3 8" id="KW-0732">Signal</keyword>
<proteinExistence type="inferred from homology"/>
<dbReference type="Gene3D" id="3.10.350.10">
    <property type="entry name" value="LysM domain"/>
    <property type="match status" value="3"/>
</dbReference>
<evidence type="ECO:0000313" key="12">
    <source>
        <dbReference type="Proteomes" id="UP001595752"/>
    </source>
</evidence>
<dbReference type="RefSeq" id="WP_377918875.1">
    <property type="nucleotide sequence ID" value="NZ_JBHRZT010000073.1"/>
</dbReference>
<feature type="domain" description="LysM" evidence="9">
    <location>
        <begin position="102"/>
        <end position="145"/>
    </location>
</feature>
<dbReference type="InterPro" id="IPR036779">
    <property type="entry name" value="LysM_dom_sf"/>
</dbReference>
<evidence type="ECO:0000259" key="9">
    <source>
        <dbReference type="PROSITE" id="PS51782"/>
    </source>
</evidence>
<organism evidence="11 12">
    <name type="scientific">Bacillus songklensis</name>
    <dbReference type="NCBI Taxonomy" id="1069116"/>
    <lineage>
        <taxon>Bacteria</taxon>
        <taxon>Bacillati</taxon>
        <taxon>Bacillota</taxon>
        <taxon>Bacilli</taxon>
        <taxon>Bacillales</taxon>
        <taxon>Bacillaceae</taxon>
        <taxon>Bacillus</taxon>
    </lineage>
</organism>
<dbReference type="InterPro" id="IPR018392">
    <property type="entry name" value="LysM"/>
</dbReference>
<feature type="signal peptide" evidence="8">
    <location>
        <begin position="1"/>
        <end position="26"/>
    </location>
</feature>
<feature type="domain" description="LysM" evidence="9">
    <location>
        <begin position="181"/>
        <end position="224"/>
    </location>
</feature>
<feature type="domain" description="LysM" evidence="9">
    <location>
        <begin position="29"/>
        <end position="72"/>
    </location>
</feature>
<dbReference type="InterPro" id="IPR038765">
    <property type="entry name" value="Papain-like_cys_pep_sf"/>
</dbReference>
<evidence type="ECO:0000256" key="4">
    <source>
        <dbReference type="ARBA" id="ARBA00022737"/>
    </source>
</evidence>
<evidence type="ECO:0000256" key="6">
    <source>
        <dbReference type="ARBA" id="ARBA00022807"/>
    </source>
</evidence>
<accession>A0ABV8B7Y5</accession>
<evidence type="ECO:0000256" key="1">
    <source>
        <dbReference type="ARBA" id="ARBA00007074"/>
    </source>
</evidence>
<dbReference type="InterPro" id="IPR052062">
    <property type="entry name" value="Murein_DD/LD_carboxypeptidase"/>
</dbReference>
<dbReference type="Proteomes" id="UP001595752">
    <property type="component" value="Unassembled WGS sequence"/>
</dbReference>
<dbReference type="Pfam" id="PF01476">
    <property type="entry name" value="LysM"/>
    <property type="match status" value="3"/>
</dbReference>
<dbReference type="SUPFAM" id="SSF54106">
    <property type="entry name" value="LysM domain"/>
    <property type="match status" value="3"/>
</dbReference>
<gene>
    <name evidence="11" type="ORF">ACFOU2_24355</name>
</gene>
<comment type="similarity">
    <text evidence="1">Belongs to the peptidase C40 family.</text>
</comment>
<dbReference type="PROSITE" id="PS51935">
    <property type="entry name" value="NLPC_P60"/>
    <property type="match status" value="1"/>
</dbReference>